<dbReference type="CDD" id="cd03801">
    <property type="entry name" value="GT4_PimA-like"/>
    <property type="match status" value="1"/>
</dbReference>
<sequence length="356" mass="40435">MKKILLLTDVKFWEKCSGDRIRIEELIRFLSTMVKLTVVATGPAPLDIEHFLSLNYAAEFLILEHKKILSSAGYGRRLQKHLKDESFDTVIIEYVHSSYFLNYLQFEAQIILDAHDIVSERGAEFSQYGFAGALYELSSDDEMKLFKLYDYVMLLCKPDQELIKNVIGIEKALLCAHPVPPVTRKLRKKAEKIAFVASAYIPNRDAINWFIRECWPAITDQHQVQLFIYGTVGYELDIQERNDIKVMGFWPDRDSIYNDSDIMINPVRFGAGLKIKNIEALANGLPLVTTTHGARGIESAIDHAFLVGDGTAFAQQLNLLIGNYKLRKKLVGNARAYVEANYSAENCFQSLLNAIL</sequence>
<protein>
    <submittedName>
        <fullName evidence="1">Glycosyltransferase involved in cell wall biosynthesis</fullName>
    </submittedName>
</protein>
<reference evidence="1 2" key="1">
    <citation type="submission" date="2020-08" db="EMBL/GenBank/DDBJ databases">
        <title>Genomic Encyclopedia of Type Strains, Phase IV (KMG-V): Genome sequencing to study the core and pangenomes of soil and plant-associated prokaryotes.</title>
        <authorList>
            <person name="Whitman W."/>
        </authorList>
    </citation>
    <scope>NUCLEOTIDE SEQUENCE [LARGE SCALE GENOMIC DNA]</scope>
    <source>
        <strain evidence="1 2">ANJLi2</strain>
    </source>
</reference>
<accession>A0ABR6PSX1</accession>
<gene>
    <name evidence="1" type="ORF">HDF23_005666</name>
</gene>
<dbReference type="SUPFAM" id="SSF53756">
    <property type="entry name" value="UDP-Glycosyltransferase/glycogen phosphorylase"/>
    <property type="match status" value="1"/>
</dbReference>
<organism evidence="1 2">
    <name type="scientific">Mucilaginibacter lappiensis</name>
    <dbReference type="NCBI Taxonomy" id="354630"/>
    <lineage>
        <taxon>Bacteria</taxon>
        <taxon>Pseudomonadati</taxon>
        <taxon>Bacteroidota</taxon>
        <taxon>Sphingobacteriia</taxon>
        <taxon>Sphingobacteriales</taxon>
        <taxon>Sphingobacteriaceae</taxon>
        <taxon>Mucilaginibacter</taxon>
    </lineage>
</organism>
<dbReference type="Proteomes" id="UP000541583">
    <property type="component" value="Unassembled WGS sequence"/>
</dbReference>
<evidence type="ECO:0000313" key="1">
    <source>
        <dbReference type="EMBL" id="MBB6112883.1"/>
    </source>
</evidence>
<dbReference type="EMBL" id="JACHCB010000024">
    <property type="protein sequence ID" value="MBB6112883.1"/>
    <property type="molecule type" value="Genomic_DNA"/>
</dbReference>
<comment type="caution">
    <text evidence="1">The sequence shown here is derived from an EMBL/GenBank/DDBJ whole genome shotgun (WGS) entry which is preliminary data.</text>
</comment>
<dbReference type="PANTHER" id="PTHR12526">
    <property type="entry name" value="GLYCOSYLTRANSFERASE"/>
    <property type="match status" value="1"/>
</dbReference>
<dbReference type="Gene3D" id="3.40.50.2000">
    <property type="entry name" value="Glycogen Phosphorylase B"/>
    <property type="match status" value="1"/>
</dbReference>
<dbReference type="Pfam" id="PF13692">
    <property type="entry name" value="Glyco_trans_1_4"/>
    <property type="match status" value="1"/>
</dbReference>
<keyword evidence="2" id="KW-1185">Reference proteome</keyword>
<dbReference type="RefSeq" id="WP_076378627.1">
    <property type="nucleotide sequence ID" value="NZ_FTMG01000024.1"/>
</dbReference>
<name>A0ABR6PSX1_9SPHI</name>
<proteinExistence type="predicted"/>
<evidence type="ECO:0000313" key="2">
    <source>
        <dbReference type="Proteomes" id="UP000541583"/>
    </source>
</evidence>